<sequence>MPAAMPVRGSCSMRCRVREPSATADKELATSQAARNMATVVKAAAQAKLQAAKAVPKTPGAPAAAKASKASAPKSAPAPKPQATHRGASRSIAGGPPVVGHVLTIPLQVMSETTGVELNFQRASVHLVHDVKRLEDGEDLNDALLDFFVKLGQALIPNGRQETGFNAGLSPVAYLGSYFYGMLQKGHASDGRAGHANVANWAKRRLGKGGLFADQVGAFAVPVNELLRDYMGRQQEKHWWLAVLVNPRGGCPNQGPVQEGVSVACLDSFARTGMRYKPPRRALKDGTIEAYSVEISSFSRSGFVALVGFRAQGDGSLGPLVDPRLSRLQFGHRIIKEPELDLKDLAAAVPRPGRTQTCAVGKVRNYGDFGVPGVLEGTLEFAFDSSTRICGDYMLHYGGVAEYKPAIKLELRREPNQSQQQVSRLLAGYCGKEWELANPETPYKDSLIAGALQLADTPQQESAHDCGFFILEQVLRLLQLSPTALRSLAQRSTEDVAGLPWPAQREVVKRKKKLREVTADLFVAARRQGTGDVEVLLKQDEVLRKKLLLAMWEGPYFAKAVANLIGMDPGPLPEIPTLPKEEEAKKHEAEEESESDSSARSSSSHRSSSSASSSRSRKRKHEESRSRSRKRARKERKEGHGHRAERPARPPPPPSFTKEDLQGYPSKTLRNLCVQYKVLPPGMVERTDLLKALERLAIVKHAVPAGTAAAAKAVGDRLAGAARPDLPSFTTDDLDTMPISKLKMFCIQFGRLPSGSLEKSDLKKALAPLAKPSTKPKQAFSGNGTAAGHSHHHHKKRALPSFTATELDTMPISRLKSYCIQYGKMPHGPVERTDLVALLKPFAGAGVGAVGAPSVPGALGPGSAATATSFGSQASSAKLAEADSFVLEDLKTMSMKTLKTFCLKHKVMPHGPVEKCDLQKALEPFARKCVCMPPALRSPRAVKLQAASSVKCILGSWIAMSHHYDGHKTICTPEDKGVAGRLGGHTWNIITNSDEHELYLTQARSRDHYINDKGEITSVWFDRRRRVPHSVRGLEGANWSANVKESLLCPGTPQGPPSKTPRNQLLQASAPRDFALYTARRREAPEGAWHGSGEAARLLDAERAQGVAGTVAKALSCPGNLCPSHGSISTLQPGEAWVYPNASWSSFLKLAAHDQDLTVVDRKEWTPRRGEARRELKPPREEEMFSSVGQLRAESHIDVQQGSFAQQLGSSRESCDVSGSGLPAALLSHRSSVGTPRLPEQRVNHSQSRIESFAQREISNWALGDDKLLRKDPFCMRPMQQPNNSGVKYDIITNERSKFWY</sequence>
<dbReference type="InterPro" id="IPR038765">
    <property type="entry name" value="Papain-like_cys_pep_sf"/>
</dbReference>
<feature type="region of interest" description="Disordered" evidence="5">
    <location>
        <begin position="768"/>
        <end position="796"/>
    </location>
</feature>
<dbReference type="EMBL" id="LSRX01000589">
    <property type="protein sequence ID" value="OLP93248.1"/>
    <property type="molecule type" value="Genomic_DNA"/>
</dbReference>
<feature type="compositionally biased region" description="Low complexity" evidence="5">
    <location>
        <begin position="596"/>
        <end position="614"/>
    </location>
</feature>
<evidence type="ECO:0000256" key="2">
    <source>
        <dbReference type="ARBA" id="ARBA00022670"/>
    </source>
</evidence>
<dbReference type="PROSITE" id="PS50600">
    <property type="entry name" value="ULP_PROTEASE"/>
    <property type="match status" value="1"/>
</dbReference>
<accession>A0A1Q9DDI8</accession>
<feature type="compositionally biased region" description="Basic and acidic residues" evidence="5">
    <location>
        <begin position="635"/>
        <end position="648"/>
    </location>
</feature>
<dbReference type="GO" id="GO:0008234">
    <property type="term" value="F:cysteine-type peptidase activity"/>
    <property type="evidence" value="ECO:0007669"/>
    <property type="project" value="UniProtKB-KW"/>
</dbReference>
<evidence type="ECO:0000313" key="7">
    <source>
        <dbReference type="EMBL" id="OLP93248.1"/>
    </source>
</evidence>
<comment type="caution">
    <text evidence="7">The sequence shown here is derived from an EMBL/GenBank/DDBJ whole genome shotgun (WGS) entry which is preliminary data.</text>
</comment>
<protein>
    <recommendedName>
        <fullName evidence="6">Ubiquitin-like protease family profile domain-containing protein</fullName>
    </recommendedName>
</protein>
<dbReference type="InterPro" id="IPR003653">
    <property type="entry name" value="Peptidase_C48_C"/>
</dbReference>
<dbReference type="GO" id="GO:0006508">
    <property type="term" value="P:proteolysis"/>
    <property type="evidence" value="ECO:0007669"/>
    <property type="project" value="UniProtKB-KW"/>
</dbReference>
<gene>
    <name evidence="7" type="ORF">AK812_SmicGene24846</name>
</gene>
<dbReference type="Gene3D" id="3.40.395.10">
    <property type="entry name" value="Adenoviral Proteinase, Chain A"/>
    <property type="match status" value="1"/>
</dbReference>
<feature type="region of interest" description="Disordered" evidence="5">
    <location>
        <begin position="49"/>
        <end position="95"/>
    </location>
</feature>
<comment type="similarity">
    <text evidence="1">Belongs to the peptidase C48 family.</text>
</comment>
<proteinExistence type="inferred from homology"/>
<keyword evidence="8" id="KW-1185">Reference proteome</keyword>
<feature type="region of interest" description="Disordered" evidence="5">
    <location>
        <begin position="582"/>
        <end position="664"/>
    </location>
</feature>
<evidence type="ECO:0000313" key="8">
    <source>
        <dbReference type="Proteomes" id="UP000186817"/>
    </source>
</evidence>
<feature type="compositionally biased region" description="Low complexity" evidence="5">
    <location>
        <begin position="49"/>
        <end position="77"/>
    </location>
</feature>
<reference evidence="7 8" key="1">
    <citation type="submission" date="2016-02" db="EMBL/GenBank/DDBJ databases">
        <title>Genome analysis of coral dinoflagellate symbionts highlights evolutionary adaptations to a symbiotic lifestyle.</title>
        <authorList>
            <person name="Aranda M."/>
            <person name="Li Y."/>
            <person name="Liew Y.J."/>
            <person name="Baumgarten S."/>
            <person name="Simakov O."/>
            <person name="Wilson M."/>
            <person name="Piel J."/>
            <person name="Ashoor H."/>
            <person name="Bougouffa S."/>
            <person name="Bajic V.B."/>
            <person name="Ryu T."/>
            <person name="Ravasi T."/>
            <person name="Bayer T."/>
            <person name="Micklem G."/>
            <person name="Kim H."/>
            <person name="Bhak J."/>
            <person name="Lajeunesse T.C."/>
            <person name="Voolstra C.R."/>
        </authorList>
    </citation>
    <scope>NUCLEOTIDE SEQUENCE [LARGE SCALE GENOMIC DNA]</scope>
    <source>
        <strain evidence="7 8">CCMP2467</strain>
    </source>
</reference>
<name>A0A1Q9DDI8_SYMMI</name>
<organism evidence="7 8">
    <name type="scientific">Symbiodinium microadriaticum</name>
    <name type="common">Dinoflagellate</name>
    <name type="synonym">Zooxanthella microadriatica</name>
    <dbReference type="NCBI Taxonomy" id="2951"/>
    <lineage>
        <taxon>Eukaryota</taxon>
        <taxon>Sar</taxon>
        <taxon>Alveolata</taxon>
        <taxon>Dinophyceae</taxon>
        <taxon>Suessiales</taxon>
        <taxon>Symbiodiniaceae</taxon>
        <taxon>Symbiodinium</taxon>
    </lineage>
</organism>
<dbReference type="PANTHER" id="PTHR46915:SF2">
    <property type="entry name" value="UBIQUITIN-LIKE PROTEASE 4"/>
    <property type="match status" value="1"/>
</dbReference>
<evidence type="ECO:0000256" key="1">
    <source>
        <dbReference type="ARBA" id="ARBA00005234"/>
    </source>
</evidence>
<dbReference type="GO" id="GO:0016926">
    <property type="term" value="P:protein desumoylation"/>
    <property type="evidence" value="ECO:0007669"/>
    <property type="project" value="UniProtKB-ARBA"/>
</dbReference>
<dbReference type="Proteomes" id="UP000186817">
    <property type="component" value="Unassembled WGS sequence"/>
</dbReference>
<evidence type="ECO:0000256" key="3">
    <source>
        <dbReference type="ARBA" id="ARBA00022801"/>
    </source>
</evidence>
<evidence type="ECO:0000256" key="5">
    <source>
        <dbReference type="SAM" id="MobiDB-lite"/>
    </source>
</evidence>
<dbReference type="PANTHER" id="PTHR46915">
    <property type="entry name" value="UBIQUITIN-LIKE PROTEASE 4-RELATED"/>
    <property type="match status" value="1"/>
</dbReference>
<evidence type="ECO:0000256" key="4">
    <source>
        <dbReference type="ARBA" id="ARBA00022807"/>
    </source>
</evidence>
<dbReference type="SUPFAM" id="SSF54001">
    <property type="entry name" value="Cysteine proteinases"/>
    <property type="match status" value="1"/>
</dbReference>
<keyword evidence="3" id="KW-0378">Hydrolase</keyword>
<keyword evidence="2" id="KW-0645">Protease</keyword>
<evidence type="ECO:0000259" key="6">
    <source>
        <dbReference type="PROSITE" id="PS50600"/>
    </source>
</evidence>
<dbReference type="OrthoDB" id="442460at2759"/>
<keyword evidence="4" id="KW-0788">Thiol protease</keyword>
<feature type="domain" description="Ubiquitin-like protease family profile" evidence="6">
    <location>
        <begin position="124"/>
        <end position="477"/>
    </location>
</feature>